<dbReference type="Proteomes" id="UP001157006">
    <property type="component" value="Chromosome 1S"/>
</dbReference>
<feature type="transmembrane region" description="Helical" evidence="1">
    <location>
        <begin position="45"/>
        <end position="67"/>
    </location>
</feature>
<evidence type="ECO:0000313" key="2">
    <source>
        <dbReference type="EMBL" id="CAI8594702.1"/>
    </source>
</evidence>
<keyword evidence="1" id="KW-0472">Membrane</keyword>
<gene>
    <name evidence="2" type="ORF">VFH_I153960</name>
</gene>
<accession>A0AAV0ZCY6</accession>
<keyword evidence="1" id="KW-1133">Transmembrane helix</keyword>
<reference evidence="2 3" key="1">
    <citation type="submission" date="2023-01" db="EMBL/GenBank/DDBJ databases">
        <authorList>
            <person name="Kreplak J."/>
        </authorList>
    </citation>
    <scope>NUCLEOTIDE SEQUENCE [LARGE SCALE GENOMIC DNA]</scope>
</reference>
<dbReference type="EMBL" id="OX451735">
    <property type="protein sequence ID" value="CAI8594702.1"/>
    <property type="molecule type" value="Genomic_DNA"/>
</dbReference>
<name>A0AAV0ZCY6_VICFA</name>
<sequence length="149" mass="17157">MVSLILVEEHSLIRSSPIKVVDQSSTSNIFLCLPREILENKHPHIMHHIMTGFSHTSLLIFILFISVEMTLEQTIKDIHTQNAQLQETFLNLSKGQEELKTLFIESVTNENPEDDKESQTRQLQAEAATMRIQMLRQMAFIQNLARGEK</sequence>
<protein>
    <submittedName>
        <fullName evidence="2">Uncharacterized protein</fullName>
    </submittedName>
</protein>
<organism evidence="2 3">
    <name type="scientific">Vicia faba</name>
    <name type="common">Broad bean</name>
    <name type="synonym">Faba vulgaris</name>
    <dbReference type="NCBI Taxonomy" id="3906"/>
    <lineage>
        <taxon>Eukaryota</taxon>
        <taxon>Viridiplantae</taxon>
        <taxon>Streptophyta</taxon>
        <taxon>Embryophyta</taxon>
        <taxon>Tracheophyta</taxon>
        <taxon>Spermatophyta</taxon>
        <taxon>Magnoliopsida</taxon>
        <taxon>eudicotyledons</taxon>
        <taxon>Gunneridae</taxon>
        <taxon>Pentapetalae</taxon>
        <taxon>rosids</taxon>
        <taxon>fabids</taxon>
        <taxon>Fabales</taxon>
        <taxon>Fabaceae</taxon>
        <taxon>Papilionoideae</taxon>
        <taxon>50 kb inversion clade</taxon>
        <taxon>NPAAA clade</taxon>
        <taxon>Hologalegina</taxon>
        <taxon>IRL clade</taxon>
        <taxon>Fabeae</taxon>
        <taxon>Vicia</taxon>
    </lineage>
</organism>
<proteinExistence type="predicted"/>
<evidence type="ECO:0000256" key="1">
    <source>
        <dbReference type="SAM" id="Phobius"/>
    </source>
</evidence>
<keyword evidence="1" id="KW-0812">Transmembrane</keyword>
<dbReference type="AlphaFoldDB" id="A0AAV0ZCY6"/>
<keyword evidence="3" id="KW-1185">Reference proteome</keyword>
<evidence type="ECO:0000313" key="3">
    <source>
        <dbReference type="Proteomes" id="UP001157006"/>
    </source>
</evidence>